<dbReference type="InterPro" id="IPR043519">
    <property type="entry name" value="NT_sf"/>
</dbReference>
<evidence type="ECO:0000256" key="12">
    <source>
        <dbReference type="RuleBase" id="RU003953"/>
    </source>
</evidence>
<dbReference type="SUPFAM" id="SSF81301">
    <property type="entry name" value="Nucleotidyltransferase"/>
    <property type="match status" value="1"/>
</dbReference>
<dbReference type="InterPro" id="IPR002646">
    <property type="entry name" value="PolA_pol_head_dom"/>
</dbReference>
<dbReference type="OrthoDB" id="9805698at2"/>
<feature type="domain" description="CBS" evidence="13">
    <location>
        <begin position="375"/>
        <end position="430"/>
    </location>
</feature>
<keyword evidence="4 12" id="KW-0808">Transferase</keyword>
<dbReference type="Gene3D" id="3.90.1640.10">
    <property type="entry name" value="inorganic pyrophosphatase (n-terminal core)"/>
    <property type="match status" value="1"/>
</dbReference>
<comment type="similarity">
    <text evidence="2 12">Belongs to the tRNA nucleotidyltransferase/poly(A) polymerase family.</text>
</comment>
<dbReference type="CDD" id="cd04595">
    <property type="entry name" value="CBS_pair_DHH_polyA_Pol_assoc"/>
    <property type="match status" value="1"/>
</dbReference>
<dbReference type="InterPro" id="IPR038763">
    <property type="entry name" value="DHH_sf"/>
</dbReference>
<keyword evidence="8" id="KW-0547">Nucleotide-binding</keyword>
<dbReference type="GO" id="GO:0000049">
    <property type="term" value="F:tRNA binding"/>
    <property type="evidence" value="ECO:0007669"/>
    <property type="project" value="UniProtKB-KW"/>
</dbReference>
<dbReference type="InterPro" id="IPR046342">
    <property type="entry name" value="CBS_dom_sf"/>
</dbReference>
<evidence type="ECO:0000256" key="8">
    <source>
        <dbReference type="ARBA" id="ARBA00022741"/>
    </source>
</evidence>
<dbReference type="Gene3D" id="1.10.3090.10">
    <property type="entry name" value="cca-adding enzyme, domain 2"/>
    <property type="match status" value="1"/>
</dbReference>
<evidence type="ECO:0000256" key="6">
    <source>
        <dbReference type="ARBA" id="ARBA00022695"/>
    </source>
</evidence>
<dbReference type="SUPFAM" id="SSF54631">
    <property type="entry name" value="CBS-domain pair"/>
    <property type="match status" value="1"/>
</dbReference>
<dbReference type="Pfam" id="PF01368">
    <property type="entry name" value="DHH"/>
    <property type="match status" value="1"/>
</dbReference>
<dbReference type="GO" id="GO:0046872">
    <property type="term" value="F:metal ion binding"/>
    <property type="evidence" value="ECO:0007669"/>
    <property type="project" value="UniProtKB-KW"/>
</dbReference>
<keyword evidence="7" id="KW-0479">Metal-binding</keyword>
<dbReference type="Pfam" id="PF01743">
    <property type="entry name" value="PolyA_pol"/>
    <property type="match status" value="1"/>
</dbReference>
<dbReference type="STRING" id="1236971.JCM9152_2681"/>
<evidence type="ECO:0000256" key="2">
    <source>
        <dbReference type="ARBA" id="ARBA00007265"/>
    </source>
</evidence>
<keyword evidence="6" id="KW-0548">Nucleotidyltransferase</keyword>
<dbReference type="GO" id="GO:0016779">
    <property type="term" value="F:nucleotidyltransferase activity"/>
    <property type="evidence" value="ECO:0007669"/>
    <property type="project" value="UniProtKB-KW"/>
</dbReference>
<evidence type="ECO:0000256" key="5">
    <source>
        <dbReference type="ARBA" id="ARBA00022694"/>
    </source>
</evidence>
<dbReference type="InterPro" id="IPR001667">
    <property type="entry name" value="DDH_dom"/>
</dbReference>
<dbReference type="GO" id="GO:0000166">
    <property type="term" value="F:nucleotide binding"/>
    <property type="evidence" value="ECO:0007669"/>
    <property type="project" value="UniProtKB-KW"/>
</dbReference>
<evidence type="ECO:0000256" key="3">
    <source>
        <dbReference type="ARBA" id="ARBA00022555"/>
    </source>
</evidence>
<keyword evidence="5" id="KW-0819">tRNA processing</keyword>
<gene>
    <name evidence="14" type="ORF">JCM9152_2681</name>
</gene>
<dbReference type="AlphaFoldDB" id="W4QGL1"/>
<evidence type="ECO:0000256" key="7">
    <source>
        <dbReference type="ARBA" id="ARBA00022723"/>
    </source>
</evidence>
<dbReference type="Pfam" id="PF02272">
    <property type="entry name" value="DHHA1"/>
    <property type="match status" value="1"/>
</dbReference>
<dbReference type="Gene3D" id="3.30.460.10">
    <property type="entry name" value="Beta Polymerase, domain 2"/>
    <property type="match status" value="1"/>
</dbReference>
<dbReference type="SUPFAM" id="SSF81891">
    <property type="entry name" value="Poly A polymerase C-terminal region-like"/>
    <property type="match status" value="1"/>
</dbReference>
<protein>
    <submittedName>
        <fullName evidence="14">tRNA nucleotidyltransferase</fullName>
    </submittedName>
</protein>
<dbReference type="Gene3D" id="3.10.580.10">
    <property type="entry name" value="CBS-domain"/>
    <property type="match status" value="1"/>
</dbReference>
<reference evidence="14" key="1">
    <citation type="journal article" date="2014" name="Genome Announc.">
        <title>Draft Genome Sequences of Three Alkaliphilic Bacillus Strains, Bacillus wakoensis JCM 9140T, Bacillus akibai JCM 9157T, and Bacillus hemicellulosilyticus JCM 9152T.</title>
        <authorList>
            <person name="Yuki M."/>
            <person name="Oshima K."/>
            <person name="Suda W."/>
            <person name="Oshida Y."/>
            <person name="Kitamura K."/>
            <person name="Iida T."/>
            <person name="Hattori M."/>
            <person name="Ohkuma M."/>
        </authorList>
    </citation>
    <scope>NUCLEOTIDE SEQUENCE [LARGE SCALE GENOMIC DNA]</scope>
    <source>
        <strain evidence="14">JCM 9152</strain>
    </source>
</reference>
<keyword evidence="11" id="KW-0129">CBS domain</keyword>
<keyword evidence="9" id="KW-0460">Magnesium</keyword>
<keyword evidence="3" id="KW-0820">tRNA-binding</keyword>
<sequence length="838" mass="95074">MEVIVSHVNLDFDGLACMLAAKKLHPNAIVALTDKQQASVKSFLAIYRDKLSFSAYEHVQWDEVTTFILVDVSSLSRTGVPINQLQNYRTIIYDHHHPKQADDTNGHQIIKPYGAAITIFIELMMKQHIQLSPFEATLFGLGLYTDTGNFTYPQTRTEDLQAAVFLMKNGMELTLIERFSEADLSPKDKQLLQTLLLSGSEIEKDGLSLFMTKHEQSEYQGGLATLTRKLLEMTHSDGVIVTVKMNKHVYIVVRSSSERIDFQPLLHSLGGGGHAQAGSATIKRSSLSDAVKQVQSSLNSIFQVPLTAADMMTSPVKYVHPDVTIQSTFEQMFQYGHTGFPVLNEKKQLVGVISRRDVDKAIHHGLGHAPVKGYMSTNIITLPKEASIETIQATLMKHNIGRIPITEGGKIVGIISRTDLIEQLHQSLPNEKDQQLISQKSMIQKMNRQLPSSIVELLKAIGQMADERQHPIYLVGGIVRDLLLEKRNEDIDIVIEGDAIVFAERLVQSLGGTYKAHSDFGTATWITETNYKIDLVTCRTEYYDAPGTLPSVKASNIREDLSRRDFTINALALQLNEAKFGTLLDYFQGQHDLQNKQIRVLHSLSFVEDPTRIFRAIRFALRLNYDLAEQTTQLALDAAHMVKLISPHRLMRELKLLAFEDHLCRGIEQLDQLSIWEELFNAPLTVKRTKMLNSLKEHRIQDVYLYLLVFLTDRNGEILRQYALSSEHQRLLDELHELEGQQEPFYSFGSAHKQLHNIQDKSLLFYSIREDDEWIYTYTLRRSQLIPLLTGNDLIENGLTPGPLFKLILFQLACMQLDGEIDTKEEAIEWLNKQLSEK</sequence>
<dbReference type="Gene3D" id="3.10.310.30">
    <property type="match status" value="1"/>
</dbReference>
<proteinExistence type="inferred from homology"/>
<dbReference type="EMBL" id="BAUU01000017">
    <property type="protein sequence ID" value="GAE31226.1"/>
    <property type="molecule type" value="Genomic_DNA"/>
</dbReference>
<dbReference type="RefSeq" id="WP_035344557.1">
    <property type="nucleotide sequence ID" value="NZ_BAUU01000017.1"/>
</dbReference>
<keyword evidence="10 12" id="KW-0694">RNA-binding</keyword>
<evidence type="ECO:0000256" key="11">
    <source>
        <dbReference type="PROSITE-ProRule" id="PRU00703"/>
    </source>
</evidence>
<evidence type="ECO:0000313" key="15">
    <source>
        <dbReference type="Proteomes" id="UP000018895"/>
    </source>
</evidence>
<dbReference type="CDD" id="cd05398">
    <property type="entry name" value="NT_ClassII-CCAase"/>
    <property type="match status" value="1"/>
</dbReference>
<keyword evidence="15" id="KW-1185">Reference proteome</keyword>
<dbReference type="GO" id="GO:0008033">
    <property type="term" value="P:tRNA processing"/>
    <property type="evidence" value="ECO:0007669"/>
    <property type="project" value="UniProtKB-KW"/>
</dbReference>
<dbReference type="InterPro" id="IPR052390">
    <property type="entry name" value="tRNA_nt/polyA_polymerase"/>
</dbReference>
<dbReference type="Proteomes" id="UP000018895">
    <property type="component" value="Unassembled WGS sequence"/>
</dbReference>
<dbReference type="Pfam" id="PF00571">
    <property type="entry name" value="CBS"/>
    <property type="match status" value="2"/>
</dbReference>
<dbReference type="PROSITE" id="PS51371">
    <property type="entry name" value="CBS"/>
    <property type="match status" value="2"/>
</dbReference>
<evidence type="ECO:0000256" key="9">
    <source>
        <dbReference type="ARBA" id="ARBA00022842"/>
    </source>
</evidence>
<dbReference type="PANTHER" id="PTHR47788">
    <property type="entry name" value="POLYA POLYMERASE"/>
    <property type="match status" value="1"/>
</dbReference>
<organism evidence="14 15">
    <name type="scientific">Halalkalibacter hemicellulosilyticusJCM 9152</name>
    <dbReference type="NCBI Taxonomy" id="1236971"/>
    <lineage>
        <taxon>Bacteria</taxon>
        <taxon>Bacillati</taxon>
        <taxon>Bacillota</taxon>
        <taxon>Bacilli</taxon>
        <taxon>Bacillales</taxon>
        <taxon>Bacillaceae</taxon>
        <taxon>Halalkalibacter</taxon>
    </lineage>
</organism>
<evidence type="ECO:0000256" key="10">
    <source>
        <dbReference type="ARBA" id="ARBA00022884"/>
    </source>
</evidence>
<comment type="caution">
    <text evidence="14">The sequence shown here is derived from an EMBL/GenBank/DDBJ whole genome shotgun (WGS) entry which is preliminary data.</text>
</comment>
<dbReference type="SUPFAM" id="SSF64182">
    <property type="entry name" value="DHH phosphoesterases"/>
    <property type="match status" value="1"/>
</dbReference>
<comment type="cofactor">
    <cofactor evidence="1">
        <name>Mg(2+)</name>
        <dbReference type="ChEBI" id="CHEBI:18420"/>
    </cofactor>
</comment>
<dbReference type="PANTHER" id="PTHR47788:SF1">
    <property type="entry name" value="A-ADDING TRNA NUCLEOTIDYLTRANSFERASE"/>
    <property type="match status" value="1"/>
</dbReference>
<dbReference type="InterPro" id="IPR000644">
    <property type="entry name" value="CBS_dom"/>
</dbReference>
<evidence type="ECO:0000259" key="13">
    <source>
        <dbReference type="PROSITE" id="PS51371"/>
    </source>
</evidence>
<name>W4QGL1_9BACI</name>
<evidence type="ECO:0000256" key="1">
    <source>
        <dbReference type="ARBA" id="ARBA00001946"/>
    </source>
</evidence>
<accession>W4QGL1</accession>
<dbReference type="SMART" id="SM00116">
    <property type="entry name" value="CBS"/>
    <property type="match status" value="2"/>
</dbReference>
<feature type="domain" description="CBS" evidence="13">
    <location>
        <begin position="312"/>
        <end position="371"/>
    </location>
</feature>
<dbReference type="InterPro" id="IPR003156">
    <property type="entry name" value="DHHA1_dom"/>
</dbReference>
<evidence type="ECO:0000313" key="14">
    <source>
        <dbReference type="EMBL" id="GAE31226.1"/>
    </source>
</evidence>
<evidence type="ECO:0000256" key="4">
    <source>
        <dbReference type="ARBA" id="ARBA00022679"/>
    </source>
</evidence>